<keyword evidence="5" id="KW-1185">Reference proteome</keyword>
<dbReference type="Pfam" id="PF13087">
    <property type="entry name" value="AAA_12"/>
    <property type="match status" value="1"/>
</dbReference>
<dbReference type="Gene3D" id="3.90.70.10">
    <property type="entry name" value="Cysteine proteinases"/>
    <property type="match status" value="1"/>
</dbReference>
<dbReference type="InterPro" id="IPR041679">
    <property type="entry name" value="DNA2/NAM7-like_C"/>
</dbReference>
<feature type="region of interest" description="Disordered" evidence="1">
    <location>
        <begin position="1"/>
        <end position="241"/>
    </location>
</feature>
<name>A0A0E0MHQ0_ORYPU</name>
<dbReference type="InterPro" id="IPR027417">
    <property type="entry name" value="P-loop_NTPase"/>
</dbReference>
<dbReference type="Gramene" id="OPUNC11G17890.2">
    <property type="protein sequence ID" value="OPUNC11G17890.2"/>
    <property type="gene ID" value="OPUNC11G17890"/>
</dbReference>
<reference evidence="4" key="2">
    <citation type="submission" date="2018-05" db="EMBL/GenBank/DDBJ databases">
        <title>OpunRS2 (Oryza punctata Reference Sequence Version 2).</title>
        <authorList>
            <person name="Zhang J."/>
            <person name="Kudrna D."/>
            <person name="Lee S."/>
            <person name="Talag J."/>
            <person name="Welchert J."/>
            <person name="Wing R.A."/>
        </authorList>
    </citation>
    <scope>NUCLEOTIDE SEQUENCE [LARGE SCALE GENOMIC DNA]</scope>
</reference>
<dbReference type="SUPFAM" id="SSF52540">
    <property type="entry name" value="P-loop containing nucleoside triphosphate hydrolases"/>
    <property type="match status" value="1"/>
</dbReference>
<evidence type="ECO:0000313" key="4">
    <source>
        <dbReference type="EnsemblPlants" id="OPUNC11G17890.2"/>
    </source>
</evidence>
<accession>A0A0E0MHQ0</accession>
<dbReference type="InterPro" id="IPR045055">
    <property type="entry name" value="DNA2/NAM7-like"/>
</dbReference>
<dbReference type="AlphaFoldDB" id="A0A0E0MHQ0"/>
<dbReference type="eggNOG" id="KOG1801">
    <property type="taxonomic scope" value="Eukaryota"/>
</dbReference>
<dbReference type="PANTHER" id="PTHR10887">
    <property type="entry name" value="DNA2/NAM7 HELICASE FAMILY"/>
    <property type="match status" value="1"/>
</dbReference>
<evidence type="ECO:0000259" key="3">
    <source>
        <dbReference type="Pfam" id="PF13087"/>
    </source>
</evidence>
<dbReference type="InterPro" id="IPR047187">
    <property type="entry name" value="SF1_C_Upf1"/>
</dbReference>
<evidence type="ECO:0008006" key="6">
    <source>
        <dbReference type="Google" id="ProtNLM"/>
    </source>
</evidence>
<protein>
    <recommendedName>
        <fullName evidence="6">DNA2/NAM7 helicase-like C-terminal domain-containing protein</fullName>
    </recommendedName>
</protein>
<evidence type="ECO:0000259" key="2">
    <source>
        <dbReference type="Pfam" id="PF13086"/>
    </source>
</evidence>
<dbReference type="Proteomes" id="UP000026962">
    <property type="component" value="Chromosome 11"/>
</dbReference>
<feature type="compositionally biased region" description="Basic and acidic residues" evidence="1">
    <location>
        <begin position="232"/>
        <end position="241"/>
    </location>
</feature>
<dbReference type="EnsemblPlants" id="OPUNC11G17890.2">
    <property type="protein sequence ID" value="OPUNC11G17890.2"/>
    <property type="gene ID" value="OPUNC11G17890"/>
</dbReference>
<dbReference type="CDD" id="cd18808">
    <property type="entry name" value="SF1_C_Upf1"/>
    <property type="match status" value="1"/>
</dbReference>
<dbReference type="PANTHER" id="PTHR10887:SF522">
    <property type="entry name" value="P-LOOP CONTAINING NUCLEOSIDE TRIPHOSPHATE HYDROLASES SUPERFAMILY PROTEIN"/>
    <property type="match status" value="1"/>
</dbReference>
<organism evidence="4">
    <name type="scientific">Oryza punctata</name>
    <name type="common">Red rice</name>
    <dbReference type="NCBI Taxonomy" id="4537"/>
    <lineage>
        <taxon>Eukaryota</taxon>
        <taxon>Viridiplantae</taxon>
        <taxon>Streptophyta</taxon>
        <taxon>Embryophyta</taxon>
        <taxon>Tracheophyta</taxon>
        <taxon>Spermatophyta</taxon>
        <taxon>Magnoliopsida</taxon>
        <taxon>Liliopsida</taxon>
        <taxon>Poales</taxon>
        <taxon>Poaceae</taxon>
        <taxon>BOP clade</taxon>
        <taxon>Oryzoideae</taxon>
        <taxon>Oryzeae</taxon>
        <taxon>Oryzinae</taxon>
        <taxon>Oryza</taxon>
    </lineage>
</organism>
<dbReference type="GO" id="GO:0004386">
    <property type="term" value="F:helicase activity"/>
    <property type="evidence" value="ECO:0007669"/>
    <property type="project" value="InterPro"/>
</dbReference>
<dbReference type="FunFam" id="3.40.50.300:FF:002328">
    <property type="entry name" value="Helicase-like protein"/>
    <property type="match status" value="1"/>
</dbReference>
<dbReference type="STRING" id="4537.A0A0E0MHQ0"/>
<feature type="domain" description="DNA2/NAM7 helicase helicase" evidence="2">
    <location>
        <begin position="722"/>
        <end position="798"/>
    </location>
</feature>
<proteinExistence type="predicted"/>
<feature type="compositionally biased region" description="Basic residues" evidence="1">
    <location>
        <begin position="1"/>
        <end position="13"/>
    </location>
</feature>
<dbReference type="InterPro" id="IPR041677">
    <property type="entry name" value="DNA2/NAM7_AAA_11"/>
</dbReference>
<evidence type="ECO:0000256" key="1">
    <source>
        <dbReference type="SAM" id="MobiDB-lite"/>
    </source>
</evidence>
<evidence type="ECO:0000313" key="5">
    <source>
        <dbReference type="Proteomes" id="UP000026962"/>
    </source>
</evidence>
<dbReference type="OMA" id="GEQRQMN"/>
<dbReference type="Pfam" id="PF13086">
    <property type="entry name" value="AAA_11"/>
    <property type="match status" value="1"/>
</dbReference>
<feature type="compositionally biased region" description="Low complexity" evidence="1">
    <location>
        <begin position="84"/>
        <end position="122"/>
    </location>
</feature>
<feature type="compositionally biased region" description="Polar residues" evidence="1">
    <location>
        <begin position="158"/>
        <end position="210"/>
    </location>
</feature>
<feature type="domain" description="DNA2/NAM7 helicase-like C-terminal" evidence="3">
    <location>
        <begin position="805"/>
        <end position="992"/>
    </location>
</feature>
<feature type="compositionally biased region" description="Low complexity" evidence="1">
    <location>
        <begin position="55"/>
        <end position="67"/>
    </location>
</feature>
<sequence length="1260" mass="137893">MGPKRRRKGKKKVGAAAAAGEEAAARDEEPFLDVDAGTSHAVAGEAAGGGGADGGSPASRAASPTAAGGQGGESVSGGSAPGRAATAQGSPPAAATAQRQSAPGGAATAQGAPPAAATSQSAPRGDATSVQSAPRAPATATVPQGSPRDPGVRAEGTVTAQSAPSGAAATVQSAPGGSATGQTSLQATAKAQSSPRAATTTKLDKNGSNTLEEEDPGFGDARWCKNTTGVDGSRDNANGKRDANNSLLSKVVLSWTIQDILLDDEVQKIPAKFKSLQHYLDLHSNMLIEEIRRNIKSSLLKVETTQCFRAFAVSFAGPPSIYYIDIDLCGIDNCQHAVKDGDLFFLSSQPLRGQLSGCFGIATDVGHDNHFQRSFKVLVSENQRKSDLESIKYVSFLTNIMESINILKAIVLMSSGDFDIINSIPRHNEKYKKTCACTESCALGIGDSTHLNNYNEEQLSAMTCIISKLSCCHNNSIELVWGSPGTGKTQLAAGLVISLLNSGFKMLVCVPMERDILIFLKNLQKVCPSVNFRGIVILNRLCNPESIKNCNKFHEMNLENRAQALYCCIFLWRSFVKELGFVLGLKPYCKEKCDHNGCTICSKSKLVVFSFSSFKEKVCALAIDVEKCSRILIDSLSDILLSNYNIEILNKLLSGISHLEDHIKNSDITQSGVEKEFGFASGIDFSWEEIGCNVAELNEIRMTCLGLIEVVMNSIELPQLEDRKDLEEFCIRHSRIIICTPVCSSQLRELKLDTIDILLVDDAAQIKEIDMLIPLSFSPRHIVMFGDHLHLQPMVKSEVCKEAGYASSLFQRLMHSSSENKRLTKQYMMDPSISQFVSENFYEGRLEDDSTVKSDDYNKLLKEFPVPAYGFFDISGVNELTDKGKGFVESSVIMFLLRFLCKGRTNAIGKINVGIICLCNNRVDALRNLLGIKYECHDRINIEVNSLDNLHEKWYDVVILSSVSDEKAELLEGSKMNVALSRSRYCLWIIGEGKNLIAIGDLWKKLIVYAKNLHRVATLNSNVLSKVMSQLNDRDKDIPTASALPKKDFTWSLSLNDLKTRYEHTVAEEFASEERKKRGTHRVETALKILKDDGVIGRDKVDPEGLTVVSSLAFADLEFQQGHMVKKWDRLFKIASYEKVGINKPQKVRCLLEAGNIMVGHFRVSRNYFYLKPGEIYSYDKSMPYIHAKSNLPVSHAVMVIGDGREPMASAANGTCSSELPLYREHVMIQNSEGKRFGIDGLGRVDKLSFRGLYHITLPE</sequence>
<reference evidence="4" key="1">
    <citation type="submission" date="2015-04" db="UniProtKB">
        <authorList>
            <consortium name="EnsemblPlants"/>
        </authorList>
    </citation>
    <scope>IDENTIFICATION</scope>
</reference>
<dbReference type="Gene3D" id="3.40.50.300">
    <property type="entry name" value="P-loop containing nucleotide triphosphate hydrolases"/>
    <property type="match status" value="2"/>
</dbReference>